<comment type="caution">
    <text evidence="9">The sequence shown here is derived from an EMBL/GenBank/DDBJ whole genome shotgun (WGS) entry which is preliminary data.</text>
</comment>
<proteinExistence type="inferred from homology"/>
<keyword evidence="3 5" id="KW-0378">Hydrolase</keyword>
<comment type="similarity">
    <text evidence="1 5">Belongs to the peptidase S8 family.</text>
</comment>
<evidence type="ECO:0000256" key="6">
    <source>
        <dbReference type="SAM" id="Phobius"/>
    </source>
</evidence>
<protein>
    <recommendedName>
        <fullName evidence="8">Peptidase S8/S53 domain-containing protein</fullName>
    </recommendedName>
</protein>
<feature type="active site" description="Charge relay system" evidence="5">
    <location>
        <position position="285"/>
    </location>
</feature>
<feature type="transmembrane region" description="Helical" evidence="6">
    <location>
        <begin position="363"/>
        <end position="384"/>
    </location>
</feature>
<keyword evidence="4 5" id="KW-0720">Serine protease</keyword>
<reference evidence="9" key="1">
    <citation type="submission" date="2022-03" db="EMBL/GenBank/DDBJ databases">
        <authorList>
            <person name="Leyn A S."/>
        </authorList>
    </citation>
    <scope>NUCLEOTIDE SEQUENCE</scope>
    <source>
        <strain evidence="9">Streptomyces globisporus 4-3</strain>
    </source>
</reference>
<dbReference type="PROSITE" id="PS51892">
    <property type="entry name" value="SUBTILASE"/>
    <property type="match status" value="1"/>
</dbReference>
<evidence type="ECO:0000313" key="9">
    <source>
        <dbReference type="EMBL" id="CAH9414882.1"/>
    </source>
</evidence>
<dbReference type="Pfam" id="PF00082">
    <property type="entry name" value="Peptidase_S8"/>
    <property type="match status" value="1"/>
</dbReference>
<dbReference type="SUPFAM" id="SSF52743">
    <property type="entry name" value="Subtilisin-like"/>
    <property type="match status" value="1"/>
</dbReference>
<evidence type="ECO:0000259" key="8">
    <source>
        <dbReference type="Pfam" id="PF00082"/>
    </source>
</evidence>
<dbReference type="EMBL" id="CAKXYP010000004">
    <property type="protein sequence ID" value="CAH9414882.1"/>
    <property type="molecule type" value="Genomic_DNA"/>
</dbReference>
<keyword evidence="2 5" id="KW-0645">Protease</keyword>
<evidence type="ECO:0000256" key="1">
    <source>
        <dbReference type="ARBA" id="ARBA00011073"/>
    </source>
</evidence>
<accession>A0ABM9GUC5</accession>
<feature type="domain" description="Peptidase S8/S53" evidence="8">
    <location>
        <begin position="88"/>
        <end position="318"/>
    </location>
</feature>
<dbReference type="InterPro" id="IPR015500">
    <property type="entry name" value="Peptidase_S8_subtilisin-rel"/>
</dbReference>
<dbReference type="Gene3D" id="3.40.50.200">
    <property type="entry name" value="Peptidase S8/S53 domain"/>
    <property type="match status" value="1"/>
</dbReference>
<sequence>MRAMPPAGFRRRPRATAVAAALSLTVIPTVLVAAGTTPAAADSVGLPVVRSVLAEDDTCVEASEVKARSEPWTMGALGAARARPLSQGAGQTVAVVDTGVGESAPALAGRVTAIGDAGKDCVGHGTFAAGLIAATPGAAGGPAGLAPEARILAVRGADERGGSTVAQVAAGIRTAADEGASVIYVAAALAAGKAELTKAVAYASEKDALVVAPLAPDALPRDAKPAAWYWPAAAPGAIGVTDYGPDGQRPANAPVVGGADLAAPGDAVVSIGPEGSGHFIGYGASFAAAHVAGAAAQVRARHPELSAADTERRLTEAAYPASPPRLDPYAALTAVLTDEKGAVPRTERAEVPPPPAAEPRTRALIAAGVGGGVVLLVAAGAVVIPRGRARNWRPAGS</sequence>
<dbReference type="PRINTS" id="PR00723">
    <property type="entry name" value="SUBTILISIN"/>
</dbReference>
<feature type="signal peptide" evidence="7">
    <location>
        <begin position="1"/>
        <end position="33"/>
    </location>
</feature>
<dbReference type="InterPro" id="IPR050131">
    <property type="entry name" value="Peptidase_S8_subtilisin-like"/>
</dbReference>
<evidence type="ECO:0000256" key="4">
    <source>
        <dbReference type="ARBA" id="ARBA00022825"/>
    </source>
</evidence>
<dbReference type="InterPro" id="IPR000209">
    <property type="entry name" value="Peptidase_S8/S53_dom"/>
</dbReference>
<keyword evidence="7" id="KW-0732">Signal</keyword>
<evidence type="ECO:0000256" key="2">
    <source>
        <dbReference type="ARBA" id="ARBA00022670"/>
    </source>
</evidence>
<dbReference type="InterPro" id="IPR036852">
    <property type="entry name" value="Peptidase_S8/S53_dom_sf"/>
</dbReference>
<evidence type="ECO:0000313" key="10">
    <source>
        <dbReference type="Proteomes" id="UP001154015"/>
    </source>
</evidence>
<dbReference type="Proteomes" id="UP001154015">
    <property type="component" value="Unassembled WGS sequence"/>
</dbReference>
<organism evidence="9 10">
    <name type="scientific">Streptomyces globisporus</name>
    <dbReference type="NCBI Taxonomy" id="1908"/>
    <lineage>
        <taxon>Bacteria</taxon>
        <taxon>Bacillati</taxon>
        <taxon>Actinomycetota</taxon>
        <taxon>Actinomycetes</taxon>
        <taxon>Kitasatosporales</taxon>
        <taxon>Streptomycetaceae</taxon>
        <taxon>Streptomyces</taxon>
    </lineage>
</organism>
<feature type="chain" id="PRO_5046533011" description="Peptidase S8/S53 domain-containing protein" evidence="7">
    <location>
        <begin position="34"/>
        <end position="397"/>
    </location>
</feature>
<keyword evidence="6" id="KW-0472">Membrane</keyword>
<evidence type="ECO:0000256" key="5">
    <source>
        <dbReference type="PROSITE-ProRule" id="PRU01240"/>
    </source>
</evidence>
<dbReference type="PANTHER" id="PTHR43806">
    <property type="entry name" value="PEPTIDASE S8"/>
    <property type="match status" value="1"/>
</dbReference>
<evidence type="ECO:0000256" key="3">
    <source>
        <dbReference type="ARBA" id="ARBA00022801"/>
    </source>
</evidence>
<name>A0ABM9GUC5_STRGL</name>
<keyword evidence="6" id="KW-1133">Transmembrane helix</keyword>
<keyword evidence="10" id="KW-1185">Reference proteome</keyword>
<dbReference type="PANTHER" id="PTHR43806:SF11">
    <property type="entry name" value="CEREVISIN-RELATED"/>
    <property type="match status" value="1"/>
</dbReference>
<keyword evidence="6" id="KW-0812">Transmembrane</keyword>
<gene>
    <name evidence="9" type="ORF">SGL43_01894</name>
</gene>
<feature type="active site" description="Charge relay system" evidence="5">
    <location>
        <position position="124"/>
    </location>
</feature>
<evidence type="ECO:0000256" key="7">
    <source>
        <dbReference type="SAM" id="SignalP"/>
    </source>
</evidence>
<feature type="active site" description="Charge relay system" evidence="5">
    <location>
        <position position="97"/>
    </location>
</feature>